<protein>
    <submittedName>
        <fullName evidence="1">Uncharacterized protein</fullName>
    </submittedName>
</protein>
<comment type="caution">
    <text evidence="1">The sequence shown here is derived from an EMBL/GenBank/DDBJ whole genome shotgun (WGS) entry which is preliminary data.</text>
</comment>
<gene>
    <name evidence="1" type="ORF">MEDL_29048</name>
</gene>
<dbReference type="Proteomes" id="UP000683360">
    <property type="component" value="Unassembled WGS sequence"/>
</dbReference>
<dbReference type="OrthoDB" id="10357078at2759"/>
<dbReference type="PANTHER" id="PTHR34415">
    <property type="entry name" value="INTEGRASE CATALYTIC DOMAIN-CONTAINING PROTEIN"/>
    <property type="match status" value="1"/>
</dbReference>
<name>A0A8S3S824_MYTED</name>
<dbReference type="AlphaFoldDB" id="A0A8S3S824"/>
<keyword evidence="2" id="KW-1185">Reference proteome</keyword>
<proteinExistence type="predicted"/>
<evidence type="ECO:0000313" key="2">
    <source>
        <dbReference type="Proteomes" id="UP000683360"/>
    </source>
</evidence>
<sequence length="425" mass="49429">MDWFNNIGCEELENEAVAYFEQYIGSIPEVLASSNNELNVSDNSDSDIENDESDIENTCDTIQARAREFYSTSVIQDQSENTCSLNQNDELEDPSRLRINALFANDCNCTKKCFTKLSTFREQAYDVSLSVCEFTKAERDIYLLSKLENLEITDSVFRGGKRERKRYRYSFQGVEICEFTWRNIYNIGRSEFKSLKQHLNANGVTPRSHGLSGRKSNHGHSFEVIENTIKFIKRYADEFGLPLPAAPRATDNTPPILLPCSESKKYVHPYVSSCVNSEQQYVQLTVFKEKVDVNTVSQLVKIVDNSAKCNRSEVYNENDDDENSLKWYRWDNFFTKYFKPLRGIGKFHHFRFTRVVFARETLDQPEKRLVLLKESANLPELLTTLPEVIQPAGLTEERRRYLYNEVRPFVQFNFRDEFCPRASEE</sequence>
<evidence type="ECO:0000313" key="1">
    <source>
        <dbReference type="EMBL" id="CAG2215255.1"/>
    </source>
</evidence>
<dbReference type="EMBL" id="CAJPWZ010001438">
    <property type="protein sequence ID" value="CAG2215255.1"/>
    <property type="molecule type" value="Genomic_DNA"/>
</dbReference>
<accession>A0A8S3S824</accession>
<reference evidence="1" key="1">
    <citation type="submission" date="2021-03" db="EMBL/GenBank/DDBJ databases">
        <authorList>
            <person name="Bekaert M."/>
        </authorList>
    </citation>
    <scope>NUCLEOTIDE SEQUENCE</scope>
</reference>
<organism evidence="1 2">
    <name type="scientific">Mytilus edulis</name>
    <name type="common">Blue mussel</name>
    <dbReference type="NCBI Taxonomy" id="6550"/>
    <lineage>
        <taxon>Eukaryota</taxon>
        <taxon>Metazoa</taxon>
        <taxon>Spiralia</taxon>
        <taxon>Lophotrochozoa</taxon>
        <taxon>Mollusca</taxon>
        <taxon>Bivalvia</taxon>
        <taxon>Autobranchia</taxon>
        <taxon>Pteriomorphia</taxon>
        <taxon>Mytilida</taxon>
        <taxon>Mytiloidea</taxon>
        <taxon>Mytilidae</taxon>
        <taxon>Mytilinae</taxon>
        <taxon>Mytilus</taxon>
    </lineage>
</organism>
<dbReference type="PANTHER" id="PTHR34415:SF1">
    <property type="entry name" value="INTEGRASE CATALYTIC DOMAIN-CONTAINING PROTEIN"/>
    <property type="match status" value="1"/>
</dbReference>